<dbReference type="AlphaFoldDB" id="A0A6M3JNT5"/>
<protein>
    <submittedName>
        <fullName evidence="1">Uncharacterized protein</fullName>
    </submittedName>
</protein>
<dbReference type="EMBL" id="MT141881">
    <property type="protein sequence ID" value="QJA71556.1"/>
    <property type="molecule type" value="Genomic_DNA"/>
</dbReference>
<proteinExistence type="predicted"/>
<name>A0A6M3JNT5_9ZZZZ</name>
<reference evidence="1" key="1">
    <citation type="submission" date="2020-03" db="EMBL/GenBank/DDBJ databases">
        <title>The deep terrestrial virosphere.</title>
        <authorList>
            <person name="Holmfeldt K."/>
            <person name="Nilsson E."/>
            <person name="Simone D."/>
            <person name="Lopez-Fernandez M."/>
            <person name="Wu X."/>
            <person name="de Brujin I."/>
            <person name="Lundin D."/>
            <person name="Andersson A."/>
            <person name="Bertilsson S."/>
            <person name="Dopson M."/>
        </authorList>
    </citation>
    <scope>NUCLEOTIDE SEQUENCE</scope>
    <source>
        <strain evidence="1">MM415A03143</strain>
    </source>
</reference>
<evidence type="ECO:0000313" key="1">
    <source>
        <dbReference type="EMBL" id="QJA71556.1"/>
    </source>
</evidence>
<sequence>MAKRRIPPPPDLFQAVWTDLAKQYPEQYRFEYWKTMFEFVYKRLKERGENVSKTLNITYKLSLIVKSKYEREGFISKEWIKAVAEAITNEAIYNGIYPPLWPPPPPKNDAQLELERVRKRMKELSK</sequence>
<gene>
    <name evidence="1" type="ORF">MM415A03143_0009</name>
</gene>
<organism evidence="1">
    <name type="scientific">viral metagenome</name>
    <dbReference type="NCBI Taxonomy" id="1070528"/>
    <lineage>
        <taxon>unclassified sequences</taxon>
        <taxon>metagenomes</taxon>
        <taxon>organismal metagenomes</taxon>
    </lineage>
</organism>
<accession>A0A6M3JNT5</accession>